<dbReference type="Proteomes" id="UP000077037">
    <property type="component" value="Unassembled WGS sequence"/>
</dbReference>
<name>A0A157RPF1_9BORD</name>
<dbReference type="Pfam" id="PF02659">
    <property type="entry name" value="Mntp"/>
    <property type="match status" value="1"/>
</dbReference>
<dbReference type="PANTHER" id="PTHR35529">
    <property type="entry name" value="MANGANESE EFFLUX PUMP MNTP-RELATED"/>
    <property type="match status" value="1"/>
</dbReference>
<keyword evidence="4" id="KW-0472">Membrane</keyword>
<keyword evidence="2" id="KW-0812">Transmembrane</keyword>
<evidence type="ECO:0000256" key="1">
    <source>
        <dbReference type="ARBA" id="ARBA00022475"/>
    </source>
</evidence>
<dbReference type="InterPro" id="IPR003810">
    <property type="entry name" value="Mntp/YtaF"/>
</dbReference>
<organism evidence="5 6">
    <name type="scientific">Bordetella ansorpii</name>
    <dbReference type="NCBI Taxonomy" id="288768"/>
    <lineage>
        <taxon>Bacteria</taxon>
        <taxon>Pseudomonadati</taxon>
        <taxon>Pseudomonadota</taxon>
        <taxon>Betaproteobacteria</taxon>
        <taxon>Burkholderiales</taxon>
        <taxon>Alcaligenaceae</taxon>
        <taxon>Bordetella</taxon>
    </lineage>
</organism>
<dbReference type="RefSeq" id="WP_066421418.1">
    <property type="nucleotide sequence ID" value="NZ_FKBS01000029.1"/>
</dbReference>
<evidence type="ECO:0000313" key="6">
    <source>
        <dbReference type="Proteomes" id="UP000077037"/>
    </source>
</evidence>
<dbReference type="AlphaFoldDB" id="A0A157RPF1"/>
<protein>
    <submittedName>
        <fullName evidence="5">Uncharacterized protein</fullName>
    </submittedName>
</protein>
<evidence type="ECO:0000256" key="3">
    <source>
        <dbReference type="ARBA" id="ARBA00022989"/>
    </source>
</evidence>
<dbReference type="PANTHER" id="PTHR35529:SF1">
    <property type="entry name" value="MANGANESE EFFLUX PUMP MNTP-RELATED"/>
    <property type="match status" value="1"/>
</dbReference>
<sequence length="124" mass="13348">MGWLLGSVASKYIEAYDHWVAFSLLFLLGAHMIRESFKVDDEEEEESPNSRGILGTALTGLATSIDAMTPGTPGARAATLAPTAYTRSVKACPPWYRLFEGLPGDEARPRQPALCGAGCPYLAE</sequence>
<gene>
    <name evidence="5" type="primary">yebN</name>
    <name evidence="5" type="ORF">SAMEA1982600_05380</name>
</gene>
<reference evidence="5 6" key="1">
    <citation type="submission" date="2016-03" db="EMBL/GenBank/DDBJ databases">
        <authorList>
            <consortium name="Pathogen Informatics"/>
        </authorList>
    </citation>
    <scope>NUCLEOTIDE SEQUENCE [LARGE SCALE GENOMIC DNA]</scope>
    <source>
        <strain evidence="5 6">NCTC13364</strain>
    </source>
</reference>
<proteinExistence type="predicted"/>
<evidence type="ECO:0000256" key="2">
    <source>
        <dbReference type="ARBA" id="ARBA00022692"/>
    </source>
</evidence>
<dbReference type="EMBL" id="FKBS01000029">
    <property type="protein sequence ID" value="SAI59795.1"/>
    <property type="molecule type" value="Genomic_DNA"/>
</dbReference>
<evidence type="ECO:0000313" key="5">
    <source>
        <dbReference type="EMBL" id="SAI59795.1"/>
    </source>
</evidence>
<keyword evidence="3" id="KW-1133">Transmembrane helix</keyword>
<accession>A0A157RPF1</accession>
<keyword evidence="1" id="KW-1003">Cell membrane</keyword>
<evidence type="ECO:0000256" key="4">
    <source>
        <dbReference type="ARBA" id="ARBA00023136"/>
    </source>
</evidence>